<evidence type="ECO:0000256" key="3">
    <source>
        <dbReference type="ARBA" id="ARBA00012438"/>
    </source>
</evidence>
<dbReference type="FunFam" id="3.30.565.10:FF:000006">
    <property type="entry name" value="Sensor histidine kinase WalK"/>
    <property type="match status" value="1"/>
</dbReference>
<dbReference type="PROSITE" id="PS50109">
    <property type="entry name" value="HIS_KIN"/>
    <property type="match status" value="1"/>
</dbReference>
<dbReference type="CDD" id="cd00075">
    <property type="entry name" value="HATPase"/>
    <property type="match status" value="1"/>
</dbReference>
<evidence type="ECO:0000259" key="10">
    <source>
        <dbReference type="PROSITE" id="PS50109"/>
    </source>
</evidence>
<keyword evidence="9" id="KW-1133">Transmembrane helix</keyword>
<evidence type="ECO:0000256" key="7">
    <source>
        <dbReference type="ARBA" id="ARBA00023012"/>
    </source>
</evidence>
<dbReference type="SUPFAM" id="SSF55874">
    <property type="entry name" value="ATPase domain of HSP90 chaperone/DNA topoisomerase II/histidine kinase"/>
    <property type="match status" value="1"/>
</dbReference>
<sequence length="470" mass="51543">MPHEAGTVHDGLYRIHVFVHLWFNLVPPIQWHRHRKLCDNGGMDSSWTVWYIVVVVTAAACVAAVIAVTLNDVRHGNNPLRRLTSYPQGGFLGLGHRADKREESEAAEDLDDSAQAILAMIPVASAVVDDHDAVIRASSAAYTLGVVEDESLCNEDILAAVHEVRDKGGRKQLDITTQTVSQHIIGPDHEAGEDAGLQQVRVVNGVSRPNWLKVTVGKINARFVVVLLNDVSEAIRFSQVRESFIQNVSEQLIEPTQALEHLADSLEHDDLDRESVRRQAVEVRRSCKHMEHMVSDLLLLIRSQEQVTPSSHNRINVMKQLRDVVQAHLEQAQEAGVQLELSGDDSLDINGESDQIKAAVGKLIENAIGYSPQGSTVAVSVKRSQDGGHASVSVIDRGCGIPKSEQERVFERFYRGSEQNERTAHGIGLGLAIVKHVALTHHGNVTVWSVPGQGSTFTMSLPLAQDMVTA</sequence>
<reference evidence="11 12" key="1">
    <citation type="submission" date="2019-09" db="EMBL/GenBank/DDBJ databases">
        <title>Characterization of the phylogenetic diversity of two novel species belonging to the genus Bifidobacterium: Bifidobacterium cebidarum sp. nov. and Bifidobacterium leontopitheci sp. nov.</title>
        <authorList>
            <person name="Lugli G.A."/>
            <person name="Duranti S."/>
            <person name="Milani C."/>
            <person name="Turroni F."/>
            <person name="Ventura M."/>
        </authorList>
    </citation>
    <scope>NUCLEOTIDE SEQUENCE [LARGE SCALE GENOMIC DNA]</scope>
    <source>
        <strain evidence="11 12">DSM 100238</strain>
    </source>
</reference>
<evidence type="ECO:0000313" key="11">
    <source>
        <dbReference type="EMBL" id="KAB8300805.1"/>
    </source>
</evidence>
<comment type="catalytic activity">
    <reaction evidence="1">
        <text>ATP + protein L-histidine = ADP + protein N-phospho-L-histidine.</text>
        <dbReference type="EC" id="2.7.13.3"/>
    </reaction>
</comment>
<comment type="caution">
    <text evidence="11">The sequence shown here is derived from an EMBL/GenBank/DDBJ whole genome shotgun (WGS) entry which is preliminary data.</text>
</comment>
<dbReference type="SMART" id="SM00387">
    <property type="entry name" value="HATPase_c"/>
    <property type="match status" value="1"/>
</dbReference>
<feature type="transmembrane region" description="Helical" evidence="9">
    <location>
        <begin position="12"/>
        <end position="29"/>
    </location>
</feature>
<proteinExistence type="predicted"/>
<dbReference type="Gene3D" id="3.30.565.10">
    <property type="entry name" value="Histidine kinase-like ATPase, C-terminal domain"/>
    <property type="match status" value="1"/>
</dbReference>
<dbReference type="AlphaFoldDB" id="A0A6A2VII3"/>
<dbReference type="GO" id="GO:0000155">
    <property type="term" value="F:phosphorelay sensor kinase activity"/>
    <property type="evidence" value="ECO:0007669"/>
    <property type="project" value="InterPro"/>
</dbReference>
<feature type="domain" description="Histidine kinase" evidence="10">
    <location>
        <begin position="247"/>
        <end position="465"/>
    </location>
</feature>
<dbReference type="EMBL" id="WBSO01000002">
    <property type="protein sequence ID" value="KAB8300805.1"/>
    <property type="molecule type" value="Genomic_DNA"/>
</dbReference>
<dbReference type="Proteomes" id="UP000440041">
    <property type="component" value="Unassembled WGS sequence"/>
</dbReference>
<dbReference type="EC" id="2.7.13.3" evidence="3"/>
<dbReference type="GO" id="GO:0005886">
    <property type="term" value="C:plasma membrane"/>
    <property type="evidence" value="ECO:0007669"/>
    <property type="project" value="UniProtKB-SubCell"/>
</dbReference>
<keyword evidence="12" id="KW-1185">Reference proteome</keyword>
<dbReference type="PANTHER" id="PTHR45453">
    <property type="entry name" value="PHOSPHATE REGULON SENSOR PROTEIN PHOR"/>
    <property type="match status" value="1"/>
</dbReference>
<accession>A0A6A2VII3</accession>
<organism evidence="11 12">
    <name type="scientific">Bifidobacterium apri</name>
    <dbReference type="NCBI Taxonomy" id="1769423"/>
    <lineage>
        <taxon>Bacteria</taxon>
        <taxon>Bacillati</taxon>
        <taxon>Actinomycetota</taxon>
        <taxon>Actinomycetes</taxon>
        <taxon>Bifidobacteriales</taxon>
        <taxon>Bifidobacteriaceae</taxon>
        <taxon>Bifidobacterium</taxon>
    </lineage>
</organism>
<dbReference type="InterPro" id="IPR050351">
    <property type="entry name" value="BphY/WalK/GraS-like"/>
</dbReference>
<gene>
    <name evidence="11" type="ORF">DSM100238_0532</name>
</gene>
<evidence type="ECO:0000313" key="12">
    <source>
        <dbReference type="Proteomes" id="UP000440041"/>
    </source>
</evidence>
<keyword evidence="4" id="KW-0597">Phosphoprotein</keyword>
<dbReference type="InterPro" id="IPR004358">
    <property type="entry name" value="Sig_transdc_His_kin-like_C"/>
</dbReference>
<dbReference type="InterPro" id="IPR003594">
    <property type="entry name" value="HATPase_dom"/>
</dbReference>
<keyword evidence="7" id="KW-0902">Two-component regulatory system</keyword>
<dbReference type="InterPro" id="IPR036890">
    <property type="entry name" value="HATPase_C_sf"/>
</dbReference>
<evidence type="ECO:0000256" key="4">
    <source>
        <dbReference type="ARBA" id="ARBA00022553"/>
    </source>
</evidence>
<dbReference type="Pfam" id="PF02518">
    <property type="entry name" value="HATPase_c"/>
    <property type="match status" value="1"/>
</dbReference>
<evidence type="ECO:0000256" key="6">
    <source>
        <dbReference type="ARBA" id="ARBA00022777"/>
    </source>
</evidence>
<dbReference type="SUPFAM" id="SSF47384">
    <property type="entry name" value="Homodimeric domain of signal transducing histidine kinase"/>
    <property type="match status" value="1"/>
</dbReference>
<keyword evidence="9" id="KW-0472">Membrane</keyword>
<evidence type="ECO:0000256" key="2">
    <source>
        <dbReference type="ARBA" id="ARBA00004236"/>
    </source>
</evidence>
<evidence type="ECO:0000256" key="5">
    <source>
        <dbReference type="ARBA" id="ARBA00022679"/>
    </source>
</evidence>
<protein>
    <recommendedName>
        <fullName evidence="8">Sensor-like histidine kinase SenX3</fullName>
        <ecNumber evidence="3">2.7.13.3</ecNumber>
    </recommendedName>
</protein>
<comment type="subcellular location">
    <subcellularLocation>
        <location evidence="2">Cell membrane</location>
    </subcellularLocation>
</comment>
<feature type="transmembrane region" description="Helical" evidence="9">
    <location>
        <begin position="49"/>
        <end position="73"/>
    </location>
</feature>
<name>A0A6A2VII3_9BIFI</name>
<dbReference type="PANTHER" id="PTHR45453:SF1">
    <property type="entry name" value="PHOSPHATE REGULON SENSOR PROTEIN PHOR"/>
    <property type="match status" value="1"/>
</dbReference>
<dbReference type="PRINTS" id="PR00344">
    <property type="entry name" value="BCTRLSENSOR"/>
</dbReference>
<evidence type="ECO:0000256" key="8">
    <source>
        <dbReference type="ARBA" id="ARBA00039401"/>
    </source>
</evidence>
<dbReference type="GO" id="GO:0016036">
    <property type="term" value="P:cellular response to phosphate starvation"/>
    <property type="evidence" value="ECO:0007669"/>
    <property type="project" value="TreeGrafter"/>
</dbReference>
<dbReference type="GO" id="GO:0004721">
    <property type="term" value="F:phosphoprotein phosphatase activity"/>
    <property type="evidence" value="ECO:0007669"/>
    <property type="project" value="TreeGrafter"/>
</dbReference>
<keyword evidence="6 11" id="KW-0418">Kinase</keyword>
<keyword evidence="5" id="KW-0808">Transferase</keyword>
<dbReference type="Gene3D" id="1.10.287.130">
    <property type="match status" value="1"/>
</dbReference>
<dbReference type="InterPro" id="IPR036097">
    <property type="entry name" value="HisK_dim/P_sf"/>
</dbReference>
<evidence type="ECO:0000256" key="1">
    <source>
        <dbReference type="ARBA" id="ARBA00000085"/>
    </source>
</evidence>
<dbReference type="InterPro" id="IPR005467">
    <property type="entry name" value="His_kinase_dom"/>
</dbReference>
<evidence type="ECO:0000256" key="9">
    <source>
        <dbReference type="SAM" id="Phobius"/>
    </source>
</evidence>
<keyword evidence="9" id="KW-0812">Transmembrane</keyword>